<protein>
    <submittedName>
        <fullName evidence="2">Extracytoplasmic solute receptor protein YiaO</fullName>
    </submittedName>
</protein>
<dbReference type="Proteomes" id="UP000049983">
    <property type="component" value="Unassembled WGS sequence"/>
</dbReference>
<evidence type="ECO:0000256" key="1">
    <source>
        <dbReference type="ARBA" id="ARBA00022729"/>
    </source>
</evidence>
<keyword evidence="1" id="KW-0732">Signal</keyword>
<dbReference type="GO" id="GO:0030246">
    <property type="term" value="F:carbohydrate binding"/>
    <property type="evidence" value="ECO:0007669"/>
    <property type="project" value="TreeGrafter"/>
</dbReference>
<name>A0A0M6ZWN8_9HYPH</name>
<dbReference type="NCBIfam" id="TIGR00787">
    <property type="entry name" value="dctP"/>
    <property type="match status" value="1"/>
</dbReference>
<evidence type="ECO:0000313" key="2">
    <source>
        <dbReference type="EMBL" id="CTQ74478.1"/>
    </source>
</evidence>
<keyword evidence="3" id="KW-1185">Reference proteome</keyword>
<dbReference type="NCBIfam" id="NF037995">
    <property type="entry name" value="TRAP_S1"/>
    <property type="match status" value="1"/>
</dbReference>
<dbReference type="GO" id="GO:0055085">
    <property type="term" value="P:transmembrane transport"/>
    <property type="evidence" value="ECO:0007669"/>
    <property type="project" value="InterPro"/>
</dbReference>
<reference evidence="3" key="1">
    <citation type="submission" date="2015-07" db="EMBL/GenBank/DDBJ databases">
        <authorList>
            <person name="Rodrigo-Torres Lidia"/>
            <person name="Arahal R.David."/>
        </authorList>
    </citation>
    <scope>NUCLEOTIDE SEQUENCE [LARGE SCALE GENOMIC DNA]</scope>
    <source>
        <strain evidence="3">CECT 5096</strain>
    </source>
</reference>
<organism evidence="2 3">
    <name type="scientific">Roseibium album</name>
    <dbReference type="NCBI Taxonomy" id="311410"/>
    <lineage>
        <taxon>Bacteria</taxon>
        <taxon>Pseudomonadati</taxon>
        <taxon>Pseudomonadota</taxon>
        <taxon>Alphaproteobacteria</taxon>
        <taxon>Hyphomicrobiales</taxon>
        <taxon>Stappiaceae</taxon>
        <taxon>Roseibium</taxon>
    </lineage>
</organism>
<accession>A0A0M6ZWN8</accession>
<evidence type="ECO:0000313" key="3">
    <source>
        <dbReference type="Proteomes" id="UP000049983"/>
    </source>
</evidence>
<dbReference type="GeneID" id="97671381"/>
<dbReference type="GO" id="GO:0030288">
    <property type="term" value="C:outer membrane-bounded periplasmic space"/>
    <property type="evidence" value="ECO:0007669"/>
    <property type="project" value="InterPro"/>
</dbReference>
<dbReference type="InterPro" id="IPR018389">
    <property type="entry name" value="DctP_fam"/>
</dbReference>
<sequence>MTLMNSLKTGALRGTTVAASLLLATVVAEARDLRGWNIHVEDYPVSHGMESFVKEVSEKTDGAISGKVFHSGVLGSQPDAIEQTRLGVIDFGVFSLGPMGQVVPEANVVSLPFIFKDVDQMYKVMDGEPGKALSKGLEAKGLVALGYYDAGARSFYTSVKAINEPADVEGMKIRVMNNDLFVGMVDSLGGNATPMAFAEVYQAIKTGVVDGAENNPPSYESTNHFEVAGYYSLTQHLIIPECLCMSKKTFDSLTPEQQEIVRVAGRNSTELQRKLWQERESASMAKVSEGGVTVNEIADKAPFQAAMSPVYDQFLAQSPDLTDLVEMFKNAQ</sequence>
<dbReference type="EMBL" id="CXWC01000011">
    <property type="protein sequence ID" value="CTQ74478.1"/>
    <property type="molecule type" value="Genomic_DNA"/>
</dbReference>
<dbReference type="Gene3D" id="3.40.190.170">
    <property type="entry name" value="Bacterial extracellular solute-binding protein, family 7"/>
    <property type="match status" value="1"/>
</dbReference>
<dbReference type="Pfam" id="PF03480">
    <property type="entry name" value="DctP"/>
    <property type="match status" value="1"/>
</dbReference>
<dbReference type="CDD" id="cd13671">
    <property type="entry name" value="PBP2_TRAP_SBP_like_3"/>
    <property type="match status" value="1"/>
</dbReference>
<proteinExistence type="predicted"/>
<gene>
    <name evidence="2" type="primary">yiaO_9</name>
    <name evidence="2" type="ORF">LA5096_04063</name>
</gene>
<dbReference type="PANTHER" id="PTHR33376">
    <property type="match status" value="1"/>
</dbReference>
<keyword evidence="2" id="KW-0675">Receptor</keyword>
<dbReference type="PANTHER" id="PTHR33376:SF2">
    <property type="entry name" value="DICARBOXYLATE-BINDING PERIPLASMIC PROTEIN"/>
    <property type="match status" value="1"/>
</dbReference>
<dbReference type="AlphaFoldDB" id="A0A0M6ZWN8"/>
<dbReference type="InterPro" id="IPR038404">
    <property type="entry name" value="TRAP_DctP_sf"/>
</dbReference>
<dbReference type="PIRSF" id="PIRSF006470">
    <property type="entry name" value="DctB"/>
    <property type="match status" value="1"/>
</dbReference>
<dbReference type="STRING" id="311410.LA5095_00925"/>
<dbReference type="RefSeq" id="WP_208992538.1">
    <property type="nucleotide sequence ID" value="NZ_CANKXR010000005.1"/>
</dbReference>
<dbReference type="InterPro" id="IPR004682">
    <property type="entry name" value="TRAP_DctP"/>
</dbReference>